<organism evidence="5 6">
    <name type="scientific">Chrysophaeum taylorii</name>
    <dbReference type="NCBI Taxonomy" id="2483200"/>
    <lineage>
        <taxon>Eukaryota</taxon>
        <taxon>Sar</taxon>
        <taxon>Stramenopiles</taxon>
        <taxon>Ochrophyta</taxon>
        <taxon>Pelagophyceae</taxon>
        <taxon>Pelagomonadales</taxon>
        <taxon>Pelagomonadaceae</taxon>
        <taxon>Chrysophaeum</taxon>
    </lineage>
</organism>
<gene>
    <name evidence="5" type="ORF">CTAYLR_000687</name>
</gene>
<dbReference type="Pfam" id="PF23106">
    <property type="entry name" value="EGF_Teneurin"/>
    <property type="match status" value="1"/>
</dbReference>
<dbReference type="AlphaFoldDB" id="A0AAD7XGC8"/>
<dbReference type="Gene3D" id="2.10.25.10">
    <property type="entry name" value="Laminin"/>
    <property type="match status" value="2"/>
</dbReference>
<name>A0AAD7XGC8_9STRA</name>
<feature type="disulfide bond" evidence="2">
    <location>
        <begin position="86"/>
        <end position="95"/>
    </location>
</feature>
<dbReference type="Pfam" id="PF07974">
    <property type="entry name" value="EGF_2"/>
    <property type="match status" value="2"/>
</dbReference>
<dbReference type="PROSITE" id="PS00022">
    <property type="entry name" value="EGF_1"/>
    <property type="match status" value="2"/>
</dbReference>
<evidence type="ECO:0000313" key="6">
    <source>
        <dbReference type="Proteomes" id="UP001230188"/>
    </source>
</evidence>
<keyword evidence="6" id="KW-1185">Reference proteome</keyword>
<keyword evidence="2" id="KW-0245">EGF-like domain</keyword>
<dbReference type="Proteomes" id="UP001230188">
    <property type="component" value="Unassembled WGS sequence"/>
</dbReference>
<evidence type="ECO:0000256" key="1">
    <source>
        <dbReference type="ARBA" id="ARBA00023157"/>
    </source>
</evidence>
<feature type="domain" description="EGF-like" evidence="4">
    <location>
        <begin position="62"/>
        <end position="96"/>
    </location>
</feature>
<feature type="chain" id="PRO_5042237825" description="EGF-like domain-containing protein" evidence="3">
    <location>
        <begin position="23"/>
        <end position="699"/>
    </location>
</feature>
<dbReference type="InterPro" id="IPR000742">
    <property type="entry name" value="EGF"/>
</dbReference>
<protein>
    <recommendedName>
        <fullName evidence="4">EGF-like domain-containing protein</fullName>
    </recommendedName>
</protein>
<evidence type="ECO:0000256" key="2">
    <source>
        <dbReference type="PROSITE-ProRule" id="PRU00076"/>
    </source>
</evidence>
<comment type="caution">
    <text evidence="5">The sequence shown here is derived from an EMBL/GenBank/DDBJ whole genome shotgun (WGS) entry which is preliminary data.</text>
</comment>
<reference evidence="5" key="1">
    <citation type="submission" date="2023-01" db="EMBL/GenBank/DDBJ databases">
        <title>Metagenome sequencing of chrysophaentin producing Chrysophaeum taylorii.</title>
        <authorList>
            <person name="Davison J."/>
            <person name="Bewley C."/>
        </authorList>
    </citation>
    <scope>NUCLEOTIDE SEQUENCE</scope>
    <source>
        <strain evidence="5">NIES-1699</strain>
    </source>
</reference>
<accession>A0AAD7XGC8</accession>
<evidence type="ECO:0000259" key="4">
    <source>
        <dbReference type="PROSITE" id="PS50026"/>
    </source>
</evidence>
<dbReference type="EMBL" id="JAQMWT010000524">
    <property type="protein sequence ID" value="KAJ8600357.1"/>
    <property type="molecule type" value="Genomic_DNA"/>
</dbReference>
<feature type="signal peptide" evidence="3">
    <location>
        <begin position="1"/>
        <end position="22"/>
    </location>
</feature>
<dbReference type="PROSITE" id="PS01186">
    <property type="entry name" value="EGF_2"/>
    <property type="match status" value="1"/>
</dbReference>
<dbReference type="Gene3D" id="2.60.120.260">
    <property type="entry name" value="Galactose-binding domain-like"/>
    <property type="match status" value="1"/>
</dbReference>
<keyword evidence="1 2" id="KW-1015">Disulfide bond</keyword>
<sequence>MTRRRFWVCLSASSLAACPNYADVPYCSGHGDCVGVRCECWNGWTGGDCSLRTCPMGAAWADLEGHSEAECSNRGSCDRGSGKCVCDTNFAGAACERLMCQGDGFASCSGRGACLSMYDLARWEYNDKSEQFSYDDVWDAHKIHGCLCGAEYEGPGCARRKCPKGDDPLTSGQSNEIQLVSCAGEGSFKLRFRGFETGEITHTMYAREVEAAIEEAGVDVAASFEGRACFPEDASFEDRTVIEVEFTTLFGTVPDLTVDASSSTTFAGTVQVKTVGADGDGAFLRGRGGYTYAQQCTKEYAECGRRGSCSSEGVCECFSSNFELYGSSNLYGGPGVAGDCGYPLTSITLCPGEEACSNNGVCRGDGVVDDDATPFPSPAAPEAGWQAAKPFYCACHAGWRDGDCGNRICPRGYSWFAYPSADDAAHDGLLECSGIGTCEDGDCACPPPFAGAACEFMDCPNKCSGTGRCLSMRELAVGYDDWDADRIYGCLCDDGYAGHDCSLRTCPVGDNPATRGQTNELQLLKCVATTTTHSSSSSSSSGTLEVSFRDASAASVPFDATARTLETALESLPTVGQIQVTYSYGDALCTTTGEHQNVVHIQFVTEHGDVPDVQVAAAAAADTTAAARVWVRSDGSTLADNVGRTYASLAGTTEAVECSNQGTCDRTTGLCSCFSGYGMSDARGGSGTLPDCGHHRRFY</sequence>
<proteinExistence type="predicted"/>
<keyword evidence="3" id="KW-0732">Signal</keyword>
<dbReference type="SMART" id="SM00181">
    <property type="entry name" value="EGF"/>
    <property type="match status" value="5"/>
</dbReference>
<dbReference type="PROSITE" id="PS51257">
    <property type="entry name" value="PROKAR_LIPOPROTEIN"/>
    <property type="match status" value="1"/>
</dbReference>
<comment type="caution">
    <text evidence="2">Lacks conserved residue(s) required for the propagation of feature annotation.</text>
</comment>
<evidence type="ECO:0000313" key="5">
    <source>
        <dbReference type="EMBL" id="KAJ8600357.1"/>
    </source>
</evidence>
<evidence type="ECO:0000256" key="3">
    <source>
        <dbReference type="SAM" id="SignalP"/>
    </source>
</evidence>
<dbReference type="InterPro" id="IPR052108">
    <property type="entry name" value="MEGF/SIB"/>
</dbReference>
<dbReference type="PROSITE" id="PS50026">
    <property type="entry name" value="EGF_3"/>
    <property type="match status" value="1"/>
</dbReference>
<dbReference type="PANTHER" id="PTHR24035">
    <property type="entry name" value="MULTIPLE EPIDERMAL GROWTH FACTOR-LIKE DOMAINS PROTEIN"/>
    <property type="match status" value="1"/>
</dbReference>
<dbReference type="InterPro" id="IPR013111">
    <property type="entry name" value="EGF_extracell"/>
</dbReference>